<feature type="region of interest" description="Disordered" evidence="5">
    <location>
        <begin position="1025"/>
        <end position="1050"/>
    </location>
</feature>
<protein>
    <recommendedName>
        <fullName evidence="6">SUN domain-containing protein</fullName>
    </recommendedName>
</protein>
<feature type="region of interest" description="Disordered" evidence="5">
    <location>
        <begin position="933"/>
        <end position="1010"/>
    </location>
</feature>
<dbReference type="PROSITE" id="PS51469">
    <property type="entry name" value="SUN"/>
    <property type="match status" value="1"/>
</dbReference>
<evidence type="ECO:0000256" key="1">
    <source>
        <dbReference type="ARBA" id="ARBA00004308"/>
    </source>
</evidence>
<accession>A0A8B6EZ02</accession>
<dbReference type="GO" id="GO:0016020">
    <property type="term" value="C:membrane"/>
    <property type="evidence" value="ECO:0007669"/>
    <property type="project" value="InterPro"/>
</dbReference>
<dbReference type="EMBL" id="UYJE01005951">
    <property type="protein sequence ID" value="VDI41940.1"/>
    <property type="molecule type" value="Genomic_DNA"/>
</dbReference>
<evidence type="ECO:0000313" key="8">
    <source>
        <dbReference type="Proteomes" id="UP000596742"/>
    </source>
</evidence>
<organism evidence="7 8">
    <name type="scientific">Mytilus galloprovincialis</name>
    <name type="common">Mediterranean mussel</name>
    <dbReference type="NCBI Taxonomy" id="29158"/>
    <lineage>
        <taxon>Eukaryota</taxon>
        <taxon>Metazoa</taxon>
        <taxon>Spiralia</taxon>
        <taxon>Lophotrochozoa</taxon>
        <taxon>Mollusca</taxon>
        <taxon>Bivalvia</taxon>
        <taxon>Autobranchia</taxon>
        <taxon>Pteriomorphia</taxon>
        <taxon>Mytilida</taxon>
        <taxon>Mytiloidea</taxon>
        <taxon>Mytilidae</taxon>
        <taxon>Mytilinae</taxon>
        <taxon>Mytilus</taxon>
    </lineage>
</organism>
<dbReference type="PANTHER" id="PTHR12953:SF0">
    <property type="entry name" value="SUN DOMAIN-CONTAINING OSSIFICATION FACTOR"/>
    <property type="match status" value="1"/>
</dbReference>
<keyword evidence="3" id="KW-1133">Transmembrane helix</keyword>
<feature type="region of interest" description="Disordered" evidence="5">
    <location>
        <begin position="431"/>
        <end position="470"/>
    </location>
</feature>
<feature type="compositionally biased region" description="Polar residues" evidence="5">
    <location>
        <begin position="407"/>
        <end position="416"/>
    </location>
</feature>
<dbReference type="PANTHER" id="PTHR12953">
    <property type="entry name" value="MEMBRANE PROTEIN CH1 RELATED"/>
    <property type="match status" value="1"/>
</dbReference>
<dbReference type="GO" id="GO:0034975">
    <property type="term" value="P:protein folding in endoplasmic reticulum"/>
    <property type="evidence" value="ECO:0007669"/>
    <property type="project" value="TreeGrafter"/>
</dbReference>
<feature type="region of interest" description="Disordered" evidence="5">
    <location>
        <begin position="385"/>
        <end position="419"/>
    </location>
</feature>
<feature type="compositionally biased region" description="Basic and acidic residues" evidence="5">
    <location>
        <begin position="461"/>
        <end position="470"/>
    </location>
</feature>
<evidence type="ECO:0000259" key="6">
    <source>
        <dbReference type="PROSITE" id="PS51469"/>
    </source>
</evidence>
<dbReference type="GO" id="GO:0012505">
    <property type="term" value="C:endomembrane system"/>
    <property type="evidence" value="ECO:0007669"/>
    <property type="project" value="UniProtKB-SubCell"/>
</dbReference>
<dbReference type="AlphaFoldDB" id="A0A8B6EZ02"/>
<dbReference type="GO" id="GO:0005737">
    <property type="term" value="C:cytoplasm"/>
    <property type="evidence" value="ECO:0007669"/>
    <property type="project" value="TreeGrafter"/>
</dbReference>
<feature type="compositionally biased region" description="Polar residues" evidence="5">
    <location>
        <begin position="391"/>
        <end position="400"/>
    </location>
</feature>
<evidence type="ECO:0000313" key="7">
    <source>
        <dbReference type="EMBL" id="VDI41940.1"/>
    </source>
</evidence>
<keyword evidence="2" id="KW-0812">Transmembrane</keyword>
<feature type="compositionally biased region" description="Low complexity" evidence="5">
    <location>
        <begin position="623"/>
        <end position="635"/>
    </location>
</feature>
<feature type="compositionally biased region" description="Basic and acidic residues" evidence="5">
    <location>
        <begin position="22"/>
        <end position="46"/>
    </location>
</feature>
<comment type="subcellular location">
    <subcellularLocation>
        <location evidence="1">Endomembrane system</location>
    </subcellularLocation>
</comment>
<evidence type="ECO:0000256" key="4">
    <source>
        <dbReference type="ARBA" id="ARBA00023136"/>
    </source>
</evidence>
<feature type="compositionally biased region" description="Basic and acidic residues" evidence="5">
    <location>
        <begin position="139"/>
        <end position="150"/>
    </location>
</feature>
<feature type="compositionally biased region" description="Polar residues" evidence="5">
    <location>
        <begin position="1139"/>
        <end position="1163"/>
    </location>
</feature>
<evidence type="ECO:0000256" key="5">
    <source>
        <dbReference type="SAM" id="MobiDB-lite"/>
    </source>
</evidence>
<keyword evidence="4" id="KW-0472">Membrane</keyword>
<evidence type="ECO:0000256" key="3">
    <source>
        <dbReference type="ARBA" id="ARBA00022989"/>
    </source>
</evidence>
<name>A0A8B6EZ02_MYTGA</name>
<feature type="compositionally biased region" description="Polar residues" evidence="5">
    <location>
        <begin position="100"/>
        <end position="111"/>
    </location>
</feature>
<dbReference type="Proteomes" id="UP000596742">
    <property type="component" value="Unassembled WGS sequence"/>
</dbReference>
<feature type="compositionally biased region" description="Polar residues" evidence="5">
    <location>
        <begin position="663"/>
        <end position="680"/>
    </location>
</feature>
<comment type="caution">
    <text evidence="7">The sequence shown here is derived from an EMBL/GenBank/DDBJ whole genome shotgun (WGS) entry which is preliminary data.</text>
</comment>
<proteinExistence type="predicted"/>
<evidence type="ECO:0000256" key="2">
    <source>
        <dbReference type="ARBA" id="ARBA00022692"/>
    </source>
</evidence>
<feature type="domain" description="SUN" evidence="6">
    <location>
        <begin position="165"/>
        <end position="326"/>
    </location>
</feature>
<dbReference type="InterPro" id="IPR012919">
    <property type="entry name" value="SUN_dom"/>
</dbReference>
<dbReference type="OrthoDB" id="266334at2759"/>
<keyword evidence="8" id="KW-1185">Reference proteome</keyword>
<feature type="region of interest" description="Disordered" evidence="5">
    <location>
        <begin position="1"/>
        <end position="151"/>
    </location>
</feature>
<feature type="region of interest" description="Disordered" evidence="5">
    <location>
        <begin position="619"/>
        <end position="701"/>
    </location>
</feature>
<dbReference type="InterPro" id="IPR045120">
    <property type="entry name" value="Suco/Slp1-like"/>
</dbReference>
<reference evidence="7" key="1">
    <citation type="submission" date="2018-11" db="EMBL/GenBank/DDBJ databases">
        <authorList>
            <person name="Alioto T."/>
            <person name="Alioto T."/>
        </authorList>
    </citation>
    <scope>NUCLEOTIDE SEQUENCE</scope>
</reference>
<gene>
    <name evidence="7" type="ORF">MGAL_10B052452</name>
</gene>
<feature type="non-terminal residue" evidence="7">
    <location>
        <position position="1173"/>
    </location>
</feature>
<feature type="compositionally biased region" description="Basic and acidic residues" evidence="5">
    <location>
        <begin position="431"/>
        <end position="440"/>
    </location>
</feature>
<sequence>IPVDPGGQSQEKLPPEIEVEQIDEKKNDVQTEKQETQTKEKQDNVEQPRPQVEPFTIQTEKPENQDSTDTFAEKKETENPPVKPLNNEDKNVEIPETLPTDANISLEQTPETGKDVPQPLENKVPTGTDKTVDTITEPAKTDGDKPKPQGDEIQTFTEWTQKVLEEEKQKTSTEATGSSVSKSKRSVNYASKECGAKVLASNPEAENIKAVLTSNKDEYMINPCKVAKKWFVIELCEPIHVNNFEAASFELFSSQPKTFRVSLSDRYPSKEWTKIGEFTASEERKPHPFPVKDGYVVQFVKVEMLDHYGTEHFCPLTWFKMFGMPVEYDEYGHRPHEDNDDNENDMDEVLLRNEQTEDAESTKNLFASATESVMKLVKKVLNVEDKEQDSKTNQTGSITDDSLIVPGSNTTQNNVTADGYMLPCVPDKKEMETEKKKFDEPLQPSPPYPQSGFVTSPSEPEDVKKKDDESFVTKLEDHEQVPSVSDNLVTLLQNDEEEETVSCDYITDKLSAASYYRKPICKYYDIMKYSQKLPICSLNESLAKEQEEVENRKTLLNKNDFIEKKWHLKHKMSYRVNGSNNAVLGFNYPTSSLTKVEPTKIVTEKSLEETEVLKSLEVSSPDVSQTIQSSSSTESIEVKVSDTTPSLSEEEPKKTVDFVLVDTASSDSSSKPVEQTTETKVLQPEVPSAEESSKIDPSISEEIQQTPILKANASETEGPSTDTIEPVVVGDNVPAYQNAKDLRLIHVPVLPYQKRETAIMRLNNRIKALEMNVSLSSRFLEEMSQKFKKQTEDMIKQHVFNKTVGEITNVTKAIEIQSLIQKQKIDVLETTVQNLTELVIRFTENMENLNQQVQDREFRYIVTVIILCVIVLILMKKKSTKVPREIQEMGTTSNLKHIRRRNSFSGCDHDKVDTIGPAIQKYNSESTLLNSGNYSSDIDPGGTSVHHLHAKKRKRKKQKINGSSTSLTGEMKVTHNKTGINSAGLLFGTSSRESSPEEGEQTKTKSLNRSSSSAGLWSYFASDKQEQLKPKGPDKKMSISSHTGHDKKDLYNSHAKTNGCIPKKTIKTGTICNPTKTSNGCARGLRSGSFNGSDTHYDDFLSLSEESVNRGDIFIVSPFKKKFTFPKGSAPNSHKDSMLKNQTGKQGRSSHTRAGSTDLTYRSVSFKEMNGHN</sequence>
<feature type="region of interest" description="Disordered" evidence="5">
    <location>
        <begin position="1126"/>
        <end position="1173"/>
    </location>
</feature>
<dbReference type="Pfam" id="PF07738">
    <property type="entry name" value="Sad1_UNC"/>
    <property type="match status" value="1"/>
</dbReference>
<feature type="compositionally biased region" description="Basic residues" evidence="5">
    <location>
        <begin position="946"/>
        <end position="959"/>
    </location>
</feature>